<dbReference type="Pfam" id="PF13560">
    <property type="entry name" value="HTH_31"/>
    <property type="match status" value="1"/>
</dbReference>
<organism evidence="2 3">
    <name type="scientific">Flavobacterium aurantiibacter</name>
    <dbReference type="NCBI Taxonomy" id="2023067"/>
    <lineage>
        <taxon>Bacteria</taxon>
        <taxon>Pseudomonadati</taxon>
        <taxon>Bacteroidota</taxon>
        <taxon>Flavobacteriia</taxon>
        <taxon>Flavobacteriales</taxon>
        <taxon>Flavobacteriaceae</taxon>
        <taxon>Flavobacterium</taxon>
    </lineage>
</organism>
<evidence type="ECO:0000313" key="3">
    <source>
        <dbReference type="Proteomes" id="UP000216035"/>
    </source>
</evidence>
<evidence type="ECO:0000259" key="1">
    <source>
        <dbReference type="PROSITE" id="PS50943"/>
    </source>
</evidence>
<dbReference type="InterPro" id="IPR010982">
    <property type="entry name" value="Lambda_DNA-bd_dom_sf"/>
</dbReference>
<name>A0A255ZQS4_9FLAO</name>
<dbReference type="PROSITE" id="PS50943">
    <property type="entry name" value="HTH_CROC1"/>
    <property type="match status" value="1"/>
</dbReference>
<comment type="caution">
    <text evidence="2">The sequence shown here is derived from an EMBL/GenBank/DDBJ whole genome shotgun (WGS) entry which is preliminary data.</text>
</comment>
<gene>
    <name evidence="2" type="ORF">CHX27_08745</name>
</gene>
<evidence type="ECO:0000313" key="2">
    <source>
        <dbReference type="EMBL" id="OYQ43858.1"/>
    </source>
</evidence>
<reference evidence="2 3" key="1">
    <citation type="submission" date="2017-07" db="EMBL/GenBank/DDBJ databases">
        <title>Flavobacterium cyanobacteriorum sp. nov., isolated from cyanobacterial aggregates in a eutrophic lake.</title>
        <authorList>
            <person name="Cai H."/>
        </authorList>
    </citation>
    <scope>NUCLEOTIDE SEQUENCE [LARGE SCALE GENOMIC DNA]</scope>
    <source>
        <strain evidence="2 3">TH167</strain>
    </source>
</reference>
<accession>A0A255ZQS4</accession>
<dbReference type="Proteomes" id="UP000216035">
    <property type="component" value="Unassembled WGS sequence"/>
</dbReference>
<proteinExistence type="predicted"/>
<dbReference type="EMBL" id="NOXX01000197">
    <property type="protein sequence ID" value="OYQ43858.1"/>
    <property type="molecule type" value="Genomic_DNA"/>
</dbReference>
<dbReference type="SMART" id="SM00530">
    <property type="entry name" value="HTH_XRE"/>
    <property type="match status" value="1"/>
</dbReference>
<dbReference type="InterPro" id="IPR001387">
    <property type="entry name" value="Cro/C1-type_HTH"/>
</dbReference>
<dbReference type="GO" id="GO:0003677">
    <property type="term" value="F:DNA binding"/>
    <property type="evidence" value="ECO:0007669"/>
    <property type="project" value="InterPro"/>
</dbReference>
<feature type="domain" description="HTH cro/C1-type" evidence="1">
    <location>
        <begin position="11"/>
        <end position="65"/>
    </location>
</feature>
<dbReference type="OrthoDB" id="4762426at2"/>
<dbReference type="SUPFAM" id="SSF47413">
    <property type="entry name" value="lambda repressor-like DNA-binding domains"/>
    <property type="match status" value="1"/>
</dbReference>
<sequence length="100" mass="11472">MNNQKTFGQTIRNYREARGLLLRQLAAALEVDTAFISKMERDEKQATRTHVERLASVLKVANDELLTIWLSDKLLNTLEQEPSAYNALKLTEKRLKSKAI</sequence>
<dbReference type="Gene3D" id="1.10.260.40">
    <property type="entry name" value="lambda repressor-like DNA-binding domains"/>
    <property type="match status" value="1"/>
</dbReference>
<keyword evidence="3" id="KW-1185">Reference proteome</keyword>
<dbReference type="AlphaFoldDB" id="A0A255ZQS4"/>
<dbReference type="RefSeq" id="WP_094486390.1">
    <property type="nucleotide sequence ID" value="NZ_NOXX01000197.1"/>
</dbReference>
<protein>
    <submittedName>
        <fullName evidence="2">Transcriptional regulator</fullName>
    </submittedName>
</protein>